<feature type="compositionally biased region" description="Basic and acidic residues" evidence="18">
    <location>
        <begin position="26"/>
        <end position="70"/>
    </location>
</feature>
<evidence type="ECO:0000256" key="3">
    <source>
        <dbReference type="ARBA" id="ARBA00004922"/>
    </source>
</evidence>
<gene>
    <name evidence="21" type="primary">LOC109487464</name>
</gene>
<dbReference type="Gene3D" id="3.90.550.10">
    <property type="entry name" value="Spore Coat Polysaccharide Biosynthesis Protein SpsA, Chain A"/>
    <property type="match status" value="1"/>
</dbReference>
<evidence type="ECO:0000256" key="8">
    <source>
        <dbReference type="ARBA" id="ARBA00022692"/>
    </source>
</evidence>
<comment type="pathway">
    <text evidence="3 17">Protein modification; protein glycosylation.</text>
</comment>
<dbReference type="InterPro" id="IPR000772">
    <property type="entry name" value="Ricin_B_lectin"/>
</dbReference>
<evidence type="ECO:0000256" key="5">
    <source>
        <dbReference type="ARBA" id="ARBA00012644"/>
    </source>
</evidence>
<dbReference type="GO" id="GO:0016266">
    <property type="term" value="P:protein O-linked glycosylation via N-acetyl-galactosamine"/>
    <property type="evidence" value="ECO:0007669"/>
    <property type="project" value="UniProtKB-ARBA"/>
</dbReference>
<dbReference type="OrthoDB" id="416652at2759"/>
<dbReference type="InterPro" id="IPR035992">
    <property type="entry name" value="Ricin_B-like_lectins"/>
</dbReference>
<dbReference type="SMART" id="SM00458">
    <property type="entry name" value="RICIN"/>
    <property type="match status" value="1"/>
</dbReference>
<comment type="similarity">
    <text evidence="4 17">Belongs to the glycosyltransferase 2 family. GalNAc-T subfamily.</text>
</comment>
<keyword evidence="13 17" id="KW-0333">Golgi apparatus</keyword>
<keyword evidence="6 17" id="KW-0328">Glycosyltransferase</keyword>
<keyword evidence="16 17" id="KW-0464">Manganese</keyword>
<evidence type="ECO:0000256" key="7">
    <source>
        <dbReference type="ARBA" id="ARBA00022679"/>
    </source>
</evidence>
<dbReference type="SUPFAM" id="SSF50370">
    <property type="entry name" value="Ricin B-like lectins"/>
    <property type="match status" value="1"/>
</dbReference>
<evidence type="ECO:0000256" key="16">
    <source>
        <dbReference type="ARBA" id="ARBA00023211"/>
    </source>
</evidence>
<evidence type="ECO:0000256" key="13">
    <source>
        <dbReference type="ARBA" id="ARBA00023034"/>
    </source>
</evidence>
<dbReference type="GO" id="GO:0004653">
    <property type="term" value="F:polypeptide N-acetylgalactosaminyltransferase activity"/>
    <property type="evidence" value="ECO:0007669"/>
    <property type="project" value="TreeGrafter"/>
</dbReference>
<evidence type="ECO:0000256" key="12">
    <source>
        <dbReference type="ARBA" id="ARBA00022989"/>
    </source>
</evidence>
<dbReference type="RefSeq" id="XP_019647013.1">
    <property type="nucleotide sequence ID" value="XM_019791454.1"/>
</dbReference>
<feature type="region of interest" description="Disordered" evidence="18">
    <location>
        <begin position="10"/>
        <end position="96"/>
    </location>
</feature>
<dbReference type="KEGG" id="bbel:109487464"/>
<evidence type="ECO:0000256" key="1">
    <source>
        <dbReference type="ARBA" id="ARBA00001936"/>
    </source>
</evidence>
<keyword evidence="15 17" id="KW-1015">Disulfide bond</keyword>
<keyword evidence="20" id="KW-1185">Reference proteome</keyword>
<dbReference type="InterPro" id="IPR001173">
    <property type="entry name" value="Glyco_trans_2-like"/>
</dbReference>
<dbReference type="Pfam" id="PF00652">
    <property type="entry name" value="Ricin_B_lectin"/>
    <property type="match status" value="1"/>
</dbReference>
<evidence type="ECO:0000256" key="15">
    <source>
        <dbReference type="ARBA" id="ARBA00023157"/>
    </source>
</evidence>
<protein>
    <recommendedName>
        <fullName evidence="5 17">Polypeptide N-acetylgalactosaminyltransferase</fullName>
        <ecNumber evidence="17">2.4.1.-</ecNumber>
    </recommendedName>
    <alternativeName>
        <fullName evidence="17">Protein-UDP acetylgalactosaminyltransferase</fullName>
    </alternativeName>
</protein>
<evidence type="ECO:0000256" key="6">
    <source>
        <dbReference type="ARBA" id="ARBA00022676"/>
    </source>
</evidence>
<keyword evidence="14" id="KW-0472">Membrane</keyword>
<dbReference type="GO" id="GO:0030246">
    <property type="term" value="F:carbohydrate binding"/>
    <property type="evidence" value="ECO:0007669"/>
    <property type="project" value="UniProtKB-KW"/>
</dbReference>
<accession>A0A6P5ABJ8</accession>
<evidence type="ECO:0000256" key="17">
    <source>
        <dbReference type="RuleBase" id="RU361242"/>
    </source>
</evidence>
<comment type="cofactor">
    <cofactor evidence="1 17">
        <name>Mn(2+)</name>
        <dbReference type="ChEBI" id="CHEBI:29035"/>
    </cofactor>
</comment>
<dbReference type="Proteomes" id="UP000515135">
    <property type="component" value="Unplaced"/>
</dbReference>
<evidence type="ECO:0000259" key="19">
    <source>
        <dbReference type="SMART" id="SM00458"/>
    </source>
</evidence>
<reference evidence="21" key="1">
    <citation type="submission" date="2025-08" db="UniProtKB">
        <authorList>
            <consortium name="RefSeq"/>
        </authorList>
    </citation>
    <scope>IDENTIFICATION</scope>
    <source>
        <tissue evidence="21">Gonad</tissue>
    </source>
</reference>
<dbReference type="InterPro" id="IPR029044">
    <property type="entry name" value="Nucleotide-diphossugar_trans"/>
</dbReference>
<dbReference type="SUPFAM" id="SSF53448">
    <property type="entry name" value="Nucleotide-diphospho-sugar transferases"/>
    <property type="match status" value="1"/>
</dbReference>
<dbReference type="AlphaFoldDB" id="A0A6P5ABJ8"/>
<evidence type="ECO:0000256" key="2">
    <source>
        <dbReference type="ARBA" id="ARBA00004323"/>
    </source>
</evidence>
<dbReference type="InterPro" id="IPR045885">
    <property type="entry name" value="GalNAc-T"/>
</dbReference>
<keyword evidence="9" id="KW-0479">Metal-binding</keyword>
<evidence type="ECO:0000256" key="9">
    <source>
        <dbReference type="ARBA" id="ARBA00022723"/>
    </source>
</evidence>
<dbReference type="EC" id="2.4.1.-" evidence="17"/>
<evidence type="ECO:0000313" key="21">
    <source>
        <dbReference type="RefSeq" id="XP_019647013.1"/>
    </source>
</evidence>
<dbReference type="GO" id="GO:0046872">
    <property type="term" value="F:metal ion binding"/>
    <property type="evidence" value="ECO:0007669"/>
    <property type="project" value="UniProtKB-KW"/>
</dbReference>
<evidence type="ECO:0000256" key="11">
    <source>
        <dbReference type="ARBA" id="ARBA00022968"/>
    </source>
</evidence>
<dbReference type="PANTHER" id="PTHR11675">
    <property type="entry name" value="N-ACETYLGALACTOSAMINYLTRANSFERASE"/>
    <property type="match status" value="1"/>
</dbReference>
<keyword evidence="12" id="KW-1133">Transmembrane helix</keyword>
<organism evidence="20 21">
    <name type="scientific">Branchiostoma belcheri</name>
    <name type="common">Amphioxus</name>
    <dbReference type="NCBI Taxonomy" id="7741"/>
    <lineage>
        <taxon>Eukaryota</taxon>
        <taxon>Metazoa</taxon>
        <taxon>Chordata</taxon>
        <taxon>Cephalochordata</taxon>
        <taxon>Leptocardii</taxon>
        <taxon>Amphioxiformes</taxon>
        <taxon>Branchiostomatidae</taxon>
        <taxon>Branchiostoma</taxon>
    </lineage>
</organism>
<keyword evidence="8" id="KW-0812">Transmembrane</keyword>
<keyword evidence="11" id="KW-0735">Signal-anchor</keyword>
<name>A0A6P5ABJ8_BRABE</name>
<sequence length="602" mass="68770">MWQFALLDETSTALHHENARSASDLKVGEEHPTEGKQRLDHGQSEKTKGKIQAVKKEKEKEKIVVKREPIDQTPHLKRPKADPSAPGEGGKGVKLEPLTPEEKSLHAELLKNNSFNAWASSKISLHRSLPDLRHRLCKQKQYFRPLPQSSVIIIFYNEAWSTLLRTVHSVLEATPAELLREVILVDDCSTFAHLQTPLEEYLSDLPQVRLVRSPTRQGLIRARLLGALHARGEVLTFLDSHCECMHGWMEPQLETIARNHSTVPISVLDNILHDTFQYVFIELESIPMGGINFKDLTFAWETIPEHERKRRKSPVDPIRSPTMAGGIFSINKKYFEHLGAYDTGMEVWGGENIEMSFRIWQCGGTIEILPCSHVGHVFRQTSPYSTNDAWKKMVHNTKRMAEVWMDDYKEIYYRRHPEYRKYPIGDLTQRKLLRKALHCRDFSWYLKHVYPSLYVPDIRPMASGQVSHLTSSSACSLPISNDQTGLCLDVIKVGKEPAGVFACHGKGGTQFWELTHAHEVRDKRGEYCLQASWDRSDVITAKCTRTRGDVQPSEEQKWVVKDSGLLYHPQTDRCLDGTESGLSMTDCSTSGSQRWRIENFNP</sequence>
<dbReference type="FunFam" id="3.90.550.10:FF:000021">
    <property type="entry name" value="Polypeptide N-acetylgalactosaminyltransferase"/>
    <property type="match status" value="1"/>
</dbReference>
<evidence type="ECO:0000256" key="18">
    <source>
        <dbReference type="SAM" id="MobiDB-lite"/>
    </source>
</evidence>
<evidence type="ECO:0000256" key="10">
    <source>
        <dbReference type="ARBA" id="ARBA00022734"/>
    </source>
</evidence>
<dbReference type="PROSITE" id="PS50231">
    <property type="entry name" value="RICIN_B_LECTIN"/>
    <property type="match status" value="1"/>
</dbReference>
<proteinExistence type="inferred from homology"/>
<keyword evidence="10 17" id="KW-0430">Lectin</keyword>
<dbReference type="CDD" id="cd02510">
    <property type="entry name" value="pp-GalNAc-T"/>
    <property type="match status" value="1"/>
</dbReference>
<dbReference type="PANTHER" id="PTHR11675:SF131">
    <property type="entry name" value="POLYPEPTIDE N-ACETYLGALACTOSAMINYLTRANSFERASE 9-RELATED"/>
    <property type="match status" value="1"/>
</dbReference>
<evidence type="ECO:0000256" key="4">
    <source>
        <dbReference type="ARBA" id="ARBA00005680"/>
    </source>
</evidence>
<dbReference type="GO" id="GO:0000139">
    <property type="term" value="C:Golgi membrane"/>
    <property type="evidence" value="ECO:0007669"/>
    <property type="project" value="UniProtKB-SubCell"/>
</dbReference>
<evidence type="ECO:0000313" key="20">
    <source>
        <dbReference type="Proteomes" id="UP000515135"/>
    </source>
</evidence>
<dbReference type="Pfam" id="PF00535">
    <property type="entry name" value="Glycos_transf_2"/>
    <property type="match status" value="1"/>
</dbReference>
<comment type="subcellular location">
    <subcellularLocation>
        <location evidence="2 17">Golgi apparatus membrane</location>
        <topology evidence="2 17">Single-pass type II membrane protein</topology>
    </subcellularLocation>
</comment>
<evidence type="ECO:0000256" key="14">
    <source>
        <dbReference type="ARBA" id="ARBA00023136"/>
    </source>
</evidence>
<dbReference type="GeneID" id="109487464"/>
<feature type="domain" description="Ricin B lectin" evidence="19">
    <location>
        <begin position="474"/>
        <end position="598"/>
    </location>
</feature>
<keyword evidence="7 17" id="KW-0808">Transferase</keyword>
<dbReference type="Gene3D" id="2.80.10.50">
    <property type="match status" value="1"/>
</dbReference>
<dbReference type="UniPathway" id="UPA00378"/>